<feature type="compositionally biased region" description="Low complexity" evidence="6">
    <location>
        <begin position="166"/>
        <end position="177"/>
    </location>
</feature>
<evidence type="ECO:0000256" key="2">
    <source>
        <dbReference type="ARBA" id="ARBA00023054"/>
    </source>
</evidence>
<dbReference type="Proteomes" id="UP000001640">
    <property type="component" value="Chromosome 4"/>
</dbReference>
<gene>
    <name evidence="9" type="primary">NCAS0D04080</name>
    <name evidence="9" type="ordered locus">NCAS_0D04080</name>
</gene>
<protein>
    <recommendedName>
        <fullName evidence="11">WAC domain-containing protein</fullName>
    </recommendedName>
</protein>
<reference key="2">
    <citation type="submission" date="2011-08" db="EMBL/GenBank/DDBJ databases">
        <title>Genome sequence of Naumovozyma castellii.</title>
        <authorList>
            <person name="Gordon J.L."/>
            <person name="Armisen D."/>
            <person name="Proux-Wera E."/>
            <person name="OhEigeartaigh S.S."/>
            <person name="Byrne K.P."/>
            <person name="Wolfe K.H."/>
        </authorList>
    </citation>
    <scope>NUCLEOTIDE SEQUENCE</scope>
    <source>
        <strain>Type strain:CBS 4309</strain>
    </source>
</reference>
<dbReference type="InterPro" id="IPR018501">
    <property type="entry name" value="DDT_dom"/>
</dbReference>
<evidence type="ECO:0000313" key="10">
    <source>
        <dbReference type="Proteomes" id="UP000001640"/>
    </source>
</evidence>
<feature type="region of interest" description="Disordered" evidence="6">
    <location>
        <begin position="130"/>
        <end position="181"/>
    </location>
</feature>
<dbReference type="EMBL" id="HE576755">
    <property type="protein sequence ID" value="CCC69989.1"/>
    <property type="molecule type" value="Genomic_DNA"/>
</dbReference>
<sequence length="1179" mass="136120">MVLYKRKPIILPPPKPLPSDLNMYVWHIDETGEWFPNYEEYVQRLDFYTRHHFTCEITGTSCLTFFEALDSEESQFKLVEEKFPLKLREPIARFLHFNGIRRLDALVEKVYAKFKNDFFPGEIVFLRRNKETTQNSTTSNGNSTSNSQNGTPQPPIEYLIEPGPPGSNTTTPNNATSQSHHLAQKPYIIKEKVQFNPTIDPVTQEVLVPGHAKYMLVEDDAESSSNNKSFVADQDQIYRDRSTFTKHLIKCFFKITLQRASTKMGSPWCVKREYLQMYGLTMDWPADMLKYKEDEVPLQILVPPDTISTKSTSATDDAAISNAGSNMVENVKSKKDKNKKRDDNLDETDIEMDNETQAPKPKRRRKNKVKEEESALDDQSGNTTKETNTFKKEESPTGTASTTHQPTPVSITSIMDDLLLPYQGPPPSFLQNLTYYNKNLECLPVTLHEVNNGVNSKFKRFYDFQKVLQVYQFINNFNNKLYISYFNLDEFITSLKCTDPYELKGEIVKVSLKSHESDSKGDNAISTEDDWQRNPKMRDMIRSRESEDISYIIQKDDPASDDVLDDFNNNGSALIIECFVSLIRLFVDEDGESTCVIIDDWLTDENDENEEEEEENSLLEKVLNYRNVNWVERLMKRQFNNGYWLIILLGILQDSSRIPKYGSFIKSFSSKIIPNDVSSTQLQKQLWRNFCRKLSLQDKLEALWILVDLASNSAIDIKNAVDDSMDLCTLIRSERFRVSRDLKAEQNILESMSEEDPNLQEQKKKVDILQNDKLILDKRLMENDLQRSKHIGTDRYGNRYFWLDLSGVPVEEFDPEHKSSYHTGRLWIQGPTESAAKFFLKITDEELNSWKKLSSEKNRVIATKEIFKLYRTEDGNYCTMENDQEIILVTSDGLINSSVELSPIQRKIIDETPECLLLDEHQWYSVEDVDDLNNIINWFETWGRREHDLLRQLKPIAHYLEASINIRNSALALNDSHDEELKLMKDLSENELTVSELGLDKISNIEATSTAEQENIKNEELEDSKLEQIENDLETIADDIMKLDDLSKTRKNINAIADLESQRDALLEEKQNIINSQSLGARILARSEKKRARLSRANKLKKQAEILTDLLNYRHYHNMEATMKWENQLAKKAWGTPLRKNASNKKGSNNIIETTDEKLTEILNETSRTSSPSLSTSGQ</sequence>
<dbReference type="GO" id="GO:0031509">
    <property type="term" value="P:subtelomeric heterochromatin formation"/>
    <property type="evidence" value="ECO:0007669"/>
    <property type="project" value="EnsemblFungi"/>
</dbReference>
<evidence type="ECO:0000256" key="5">
    <source>
        <dbReference type="SAM" id="Coils"/>
    </source>
</evidence>
<dbReference type="STRING" id="1064592.G0VEJ8"/>
<dbReference type="InParanoid" id="G0VEJ8"/>
<dbReference type="OMA" id="GAPWCVK"/>
<keyword evidence="10" id="KW-1185">Reference proteome</keyword>
<dbReference type="PANTHER" id="PTHR32075:SF6">
    <property type="entry name" value="ISWI CHROMATIN-REMODELING COMPLEX SUBUNIT YPL216W-RELATED"/>
    <property type="match status" value="1"/>
</dbReference>
<dbReference type="SMART" id="SM00571">
    <property type="entry name" value="DDT"/>
    <property type="match status" value="1"/>
</dbReference>
<dbReference type="InterPro" id="IPR013136">
    <property type="entry name" value="WSTF_Acf1_Cbp146"/>
</dbReference>
<dbReference type="Pfam" id="PF10537">
    <property type="entry name" value="WAC_Acf1_DNA_bd"/>
    <property type="match status" value="1"/>
</dbReference>
<feature type="compositionally biased region" description="Acidic residues" evidence="6">
    <location>
        <begin position="344"/>
        <end position="354"/>
    </location>
</feature>
<feature type="coiled-coil region" evidence="5">
    <location>
        <begin position="1002"/>
        <end position="1076"/>
    </location>
</feature>
<dbReference type="RefSeq" id="XP_003676350.1">
    <property type="nucleotide sequence ID" value="XM_003676302.1"/>
</dbReference>
<dbReference type="FunCoup" id="G0VEJ8">
    <property type="interactions" value="341"/>
</dbReference>
<keyword evidence="2 5" id="KW-0175">Coiled coil</keyword>
<proteinExistence type="predicted"/>
<name>G0VEJ8_NAUCA</name>
<dbReference type="HOGENOM" id="CLU_265647_0_0_1"/>
<dbReference type="GeneID" id="96903595"/>
<feature type="compositionally biased region" description="Polar residues" evidence="6">
    <location>
        <begin position="306"/>
        <end position="315"/>
    </location>
</feature>
<dbReference type="GO" id="GO:0000122">
    <property type="term" value="P:negative regulation of transcription by RNA polymerase II"/>
    <property type="evidence" value="ECO:0007669"/>
    <property type="project" value="EnsemblFungi"/>
</dbReference>
<dbReference type="GO" id="GO:0000781">
    <property type="term" value="C:chromosome, telomeric region"/>
    <property type="evidence" value="ECO:0007669"/>
    <property type="project" value="GOC"/>
</dbReference>
<dbReference type="Pfam" id="PF15612">
    <property type="entry name" value="WHIM1"/>
    <property type="match status" value="1"/>
</dbReference>
<dbReference type="Pfam" id="PF02791">
    <property type="entry name" value="DDT"/>
    <property type="match status" value="1"/>
</dbReference>
<dbReference type="Pfam" id="PF15613">
    <property type="entry name" value="WSD"/>
    <property type="match status" value="1"/>
</dbReference>
<dbReference type="KEGG" id="ncs:NCAS_0D04080"/>
<organism evidence="9 10">
    <name type="scientific">Naumovozyma castellii</name>
    <name type="common">Yeast</name>
    <name type="synonym">Saccharomyces castellii</name>
    <dbReference type="NCBI Taxonomy" id="27288"/>
    <lineage>
        <taxon>Eukaryota</taxon>
        <taxon>Fungi</taxon>
        <taxon>Dikarya</taxon>
        <taxon>Ascomycota</taxon>
        <taxon>Saccharomycotina</taxon>
        <taxon>Saccharomycetes</taxon>
        <taxon>Saccharomycetales</taxon>
        <taxon>Saccharomycetaceae</taxon>
        <taxon>Naumovozyma</taxon>
    </lineage>
</organism>
<dbReference type="PROSITE" id="PS50827">
    <property type="entry name" value="DDT"/>
    <property type="match status" value="1"/>
</dbReference>
<dbReference type="PROSITE" id="PS51136">
    <property type="entry name" value="WAC"/>
    <property type="match status" value="1"/>
</dbReference>
<evidence type="ECO:0000259" key="8">
    <source>
        <dbReference type="PROSITE" id="PS51136"/>
    </source>
</evidence>
<dbReference type="eggNOG" id="KOG1245">
    <property type="taxonomic scope" value="Eukaryota"/>
</dbReference>
<evidence type="ECO:0000313" key="9">
    <source>
        <dbReference type="EMBL" id="CCC69989.1"/>
    </source>
</evidence>
<reference evidence="9 10" key="1">
    <citation type="journal article" date="2011" name="Proc. Natl. Acad. Sci. U.S.A.">
        <title>Evolutionary erosion of yeast sex chromosomes by mating-type switching accidents.</title>
        <authorList>
            <person name="Gordon J.L."/>
            <person name="Armisen D."/>
            <person name="Proux-Wera E."/>
            <person name="Oheigeartaigh S.S."/>
            <person name="Byrne K.P."/>
            <person name="Wolfe K.H."/>
        </authorList>
    </citation>
    <scope>NUCLEOTIDE SEQUENCE [LARGE SCALE GENOMIC DNA]</scope>
    <source>
        <strain evidence="10">ATCC 76901 / BCRC 22586 / CBS 4309 / NBRC 1992 / NRRL Y-12630</strain>
    </source>
</reference>
<dbReference type="OrthoDB" id="332390at2759"/>
<feature type="compositionally biased region" description="Polar residues" evidence="6">
    <location>
        <begin position="396"/>
        <end position="408"/>
    </location>
</feature>
<comment type="subcellular location">
    <subcellularLocation>
        <location evidence="1 4">Nucleus</location>
    </subcellularLocation>
</comment>
<evidence type="ECO:0000256" key="1">
    <source>
        <dbReference type="ARBA" id="ARBA00004123"/>
    </source>
</evidence>
<dbReference type="GO" id="GO:0071444">
    <property type="term" value="P:cellular response to pheromone"/>
    <property type="evidence" value="ECO:0007669"/>
    <property type="project" value="EnsemblFungi"/>
</dbReference>
<evidence type="ECO:0000256" key="4">
    <source>
        <dbReference type="PROSITE-ProRule" id="PRU00475"/>
    </source>
</evidence>
<dbReference type="InterPro" id="IPR028942">
    <property type="entry name" value="WHIM1_dom"/>
</dbReference>
<feature type="compositionally biased region" description="Low complexity" evidence="6">
    <location>
        <begin position="132"/>
        <end position="151"/>
    </location>
</feature>
<evidence type="ECO:0000256" key="6">
    <source>
        <dbReference type="SAM" id="MobiDB-lite"/>
    </source>
</evidence>
<feature type="domain" description="DDT" evidence="7">
    <location>
        <begin position="461"/>
        <end position="521"/>
    </location>
</feature>
<dbReference type="InterPro" id="IPR028941">
    <property type="entry name" value="WHIM2_dom"/>
</dbReference>
<dbReference type="PANTHER" id="PTHR32075">
    <property type="entry name" value="ISWI CHROMATIN-REMODELING COMPLEX SUBUNIT YPL216W-RELATED"/>
    <property type="match status" value="1"/>
</dbReference>
<feature type="region of interest" description="Disordered" evidence="6">
    <location>
        <begin position="306"/>
        <end position="408"/>
    </location>
</feature>
<dbReference type="GO" id="GO:0008623">
    <property type="term" value="C:CHRAC"/>
    <property type="evidence" value="ECO:0007669"/>
    <property type="project" value="EnsemblFungi"/>
</dbReference>
<feature type="domain" description="WAC" evidence="8">
    <location>
        <begin position="23"/>
        <end position="130"/>
    </location>
</feature>
<evidence type="ECO:0000259" key="7">
    <source>
        <dbReference type="PROSITE" id="PS50827"/>
    </source>
</evidence>
<evidence type="ECO:0008006" key="11">
    <source>
        <dbReference type="Google" id="ProtNLM"/>
    </source>
</evidence>
<keyword evidence="3 4" id="KW-0539">Nucleus</keyword>
<dbReference type="AlphaFoldDB" id="G0VEJ8"/>
<accession>G0VEJ8</accession>
<evidence type="ECO:0000256" key="3">
    <source>
        <dbReference type="ARBA" id="ARBA00023242"/>
    </source>
</evidence>